<dbReference type="AlphaFoldDB" id="A0A6G6Y4U6"/>
<sequence length="205" mass="21655">MSILLAALMLASTSSATATSDPDLSLLARKCAAASPAFPREGGKIQGMSELLYYVAAAVKADPQTDAPMDEMQSVMAELQQYRPATLAEARAMIPACDARFPLARRTDSVTLPADADLRDKMCLGVSAMMLPGAMAEDTVAKPFTVSDLQQVLSAVAARLNPRYPRTDASAQEQLKIEVGHALLESTETGNGMVVAQACIAAYSE</sequence>
<protein>
    <submittedName>
        <fullName evidence="2">Uncharacterized protein</fullName>
    </submittedName>
</protein>
<keyword evidence="3" id="KW-1185">Reference proteome</keyword>
<accession>A0A6G6Y4U6</accession>
<evidence type="ECO:0000313" key="2">
    <source>
        <dbReference type="EMBL" id="QIG79919.1"/>
    </source>
</evidence>
<dbReference type="EMBL" id="CP049109">
    <property type="protein sequence ID" value="QIG79919.1"/>
    <property type="molecule type" value="Genomic_DNA"/>
</dbReference>
<proteinExistence type="predicted"/>
<keyword evidence="1" id="KW-0732">Signal</keyword>
<name>A0A6G6Y4U6_9SPHN</name>
<dbReference type="KEGG" id="spzr:G5C33_09100"/>
<organism evidence="2 3">
    <name type="scientific">Stakelama tenebrarum</name>
    <dbReference type="NCBI Taxonomy" id="2711215"/>
    <lineage>
        <taxon>Bacteria</taxon>
        <taxon>Pseudomonadati</taxon>
        <taxon>Pseudomonadota</taxon>
        <taxon>Alphaproteobacteria</taxon>
        <taxon>Sphingomonadales</taxon>
        <taxon>Sphingomonadaceae</taxon>
        <taxon>Stakelama</taxon>
    </lineage>
</organism>
<dbReference type="Proteomes" id="UP000501568">
    <property type="component" value="Chromosome"/>
</dbReference>
<feature type="chain" id="PRO_5026268350" evidence="1">
    <location>
        <begin position="19"/>
        <end position="205"/>
    </location>
</feature>
<dbReference type="RefSeq" id="WP_165326928.1">
    <property type="nucleotide sequence ID" value="NZ_CP049109.1"/>
</dbReference>
<feature type="signal peptide" evidence="1">
    <location>
        <begin position="1"/>
        <end position="18"/>
    </location>
</feature>
<evidence type="ECO:0000313" key="3">
    <source>
        <dbReference type="Proteomes" id="UP000501568"/>
    </source>
</evidence>
<reference evidence="2 3" key="1">
    <citation type="submission" date="2020-02" db="EMBL/GenBank/DDBJ databases">
        <authorList>
            <person name="Zheng R.K."/>
            <person name="Sun C.M."/>
        </authorList>
    </citation>
    <scope>NUCLEOTIDE SEQUENCE [LARGE SCALE GENOMIC DNA]</scope>
    <source>
        <strain evidence="3">zrk23</strain>
    </source>
</reference>
<evidence type="ECO:0000256" key="1">
    <source>
        <dbReference type="SAM" id="SignalP"/>
    </source>
</evidence>
<gene>
    <name evidence="2" type="ORF">G5C33_09100</name>
</gene>